<evidence type="ECO:0000256" key="4">
    <source>
        <dbReference type="ARBA" id="ARBA00022722"/>
    </source>
</evidence>
<comment type="similarity">
    <text evidence="2">Belongs to the ribonuclease III family.</text>
</comment>
<dbReference type="NCBIfam" id="TIGR02191">
    <property type="entry name" value="RNaseIII"/>
    <property type="match status" value="1"/>
</dbReference>
<dbReference type="EC" id="3.1.26.3" evidence="8"/>
<keyword evidence="4 8" id="KW-0540">Nuclease</keyword>
<evidence type="ECO:0000313" key="12">
    <source>
        <dbReference type="Proteomes" id="UP000309848"/>
    </source>
</evidence>
<keyword evidence="7 8" id="KW-0694">RNA-binding</keyword>
<evidence type="ECO:0000256" key="7">
    <source>
        <dbReference type="ARBA" id="ARBA00022884"/>
    </source>
</evidence>
<feature type="binding site" evidence="8">
    <location>
        <position position="56"/>
    </location>
    <ligand>
        <name>Mg(2+)</name>
        <dbReference type="ChEBI" id="CHEBI:18420"/>
    </ligand>
</feature>
<dbReference type="OrthoDB" id="9805026at2"/>
<dbReference type="AlphaFoldDB" id="A0A4S1WF37"/>
<dbReference type="GO" id="GO:0008033">
    <property type="term" value="P:tRNA processing"/>
    <property type="evidence" value="ECO:0007669"/>
    <property type="project" value="UniProtKB-KW"/>
</dbReference>
<feature type="domain" description="RNase III" evidence="10">
    <location>
        <begin position="24"/>
        <end position="143"/>
    </location>
</feature>
<dbReference type="InterPro" id="IPR014720">
    <property type="entry name" value="dsRBD_dom"/>
</dbReference>
<dbReference type="Gene3D" id="1.10.1520.10">
    <property type="entry name" value="Ribonuclease III domain"/>
    <property type="match status" value="1"/>
</dbReference>
<feature type="binding site" evidence="8">
    <location>
        <position position="129"/>
    </location>
    <ligand>
        <name>Mg(2+)</name>
        <dbReference type="ChEBI" id="CHEBI:18420"/>
    </ligand>
</feature>
<evidence type="ECO:0000313" key="11">
    <source>
        <dbReference type="EMBL" id="TGX41658.1"/>
    </source>
</evidence>
<dbReference type="CDD" id="cd10845">
    <property type="entry name" value="DSRM_RNAse_III_family"/>
    <property type="match status" value="1"/>
</dbReference>
<dbReference type="SMART" id="SM00358">
    <property type="entry name" value="DSRM"/>
    <property type="match status" value="1"/>
</dbReference>
<dbReference type="InterPro" id="IPR036389">
    <property type="entry name" value="RNase_III_sf"/>
</dbReference>
<protein>
    <recommendedName>
        <fullName evidence="8">Ribonuclease 3</fullName>
        <ecNumber evidence="8">3.1.26.3</ecNumber>
    </recommendedName>
    <alternativeName>
        <fullName evidence="8">Ribonuclease III</fullName>
        <shortName evidence="8">RNase III</shortName>
    </alternativeName>
</protein>
<keyword evidence="8" id="KW-0963">Cytoplasm</keyword>
<evidence type="ECO:0000256" key="3">
    <source>
        <dbReference type="ARBA" id="ARBA00022664"/>
    </source>
</evidence>
<evidence type="ECO:0000256" key="6">
    <source>
        <dbReference type="ARBA" id="ARBA00022801"/>
    </source>
</evidence>
<dbReference type="PROSITE" id="PS50142">
    <property type="entry name" value="RNASE_3_2"/>
    <property type="match status" value="1"/>
</dbReference>
<dbReference type="SMART" id="SM00535">
    <property type="entry name" value="RIBOc"/>
    <property type="match status" value="1"/>
</dbReference>
<dbReference type="Proteomes" id="UP000309848">
    <property type="component" value="Unassembled WGS sequence"/>
</dbReference>
<dbReference type="PANTHER" id="PTHR11207">
    <property type="entry name" value="RIBONUCLEASE III"/>
    <property type="match status" value="1"/>
</dbReference>
<comment type="catalytic activity">
    <reaction evidence="1 8">
        <text>Endonucleolytic cleavage to 5'-phosphomonoester.</text>
        <dbReference type="EC" id="3.1.26.3"/>
    </reaction>
</comment>
<keyword evidence="8" id="KW-0460">Magnesium</keyword>
<evidence type="ECO:0000256" key="1">
    <source>
        <dbReference type="ARBA" id="ARBA00000109"/>
    </source>
</evidence>
<dbReference type="GO" id="GO:0019843">
    <property type="term" value="F:rRNA binding"/>
    <property type="evidence" value="ECO:0007669"/>
    <property type="project" value="UniProtKB-KW"/>
</dbReference>
<dbReference type="EMBL" id="SRXU01000005">
    <property type="protein sequence ID" value="TGX41658.1"/>
    <property type="molecule type" value="Genomic_DNA"/>
</dbReference>
<comment type="caution">
    <text evidence="11">The sequence shown here is derived from an EMBL/GenBank/DDBJ whole genome shotgun (WGS) entry which is preliminary data.</text>
</comment>
<dbReference type="GO" id="GO:0006364">
    <property type="term" value="P:rRNA processing"/>
    <property type="evidence" value="ECO:0007669"/>
    <property type="project" value="UniProtKB-UniRule"/>
</dbReference>
<comment type="subcellular location">
    <subcellularLocation>
        <location evidence="8">Cytoplasm</location>
    </subcellularLocation>
</comment>
<dbReference type="Gene3D" id="3.30.160.20">
    <property type="match status" value="1"/>
</dbReference>
<dbReference type="HAMAP" id="MF_00104">
    <property type="entry name" value="RNase_III"/>
    <property type="match status" value="1"/>
</dbReference>
<evidence type="ECO:0000256" key="8">
    <source>
        <dbReference type="HAMAP-Rule" id="MF_00104"/>
    </source>
</evidence>
<feature type="domain" description="DRBM" evidence="9">
    <location>
        <begin position="168"/>
        <end position="237"/>
    </location>
</feature>
<feature type="active site" evidence="8">
    <location>
        <position position="132"/>
    </location>
</feature>
<keyword evidence="8" id="KW-0819">tRNA processing</keyword>
<dbReference type="Pfam" id="PF14622">
    <property type="entry name" value="Ribonucleas_3_3"/>
    <property type="match status" value="1"/>
</dbReference>
<dbReference type="SUPFAM" id="SSF69065">
    <property type="entry name" value="RNase III domain-like"/>
    <property type="match status" value="1"/>
</dbReference>
<dbReference type="InterPro" id="IPR000999">
    <property type="entry name" value="RNase_III_dom"/>
</dbReference>
<keyword evidence="12" id="KW-1185">Reference proteome</keyword>
<evidence type="ECO:0000259" key="9">
    <source>
        <dbReference type="PROSITE" id="PS50137"/>
    </source>
</evidence>
<keyword evidence="8" id="KW-0699">rRNA-binding</keyword>
<dbReference type="PROSITE" id="PS00517">
    <property type="entry name" value="RNASE_3_1"/>
    <property type="match status" value="1"/>
</dbReference>
<dbReference type="GO" id="GO:0003725">
    <property type="term" value="F:double-stranded RNA binding"/>
    <property type="evidence" value="ECO:0007669"/>
    <property type="project" value="TreeGrafter"/>
</dbReference>
<dbReference type="Pfam" id="PF00035">
    <property type="entry name" value="dsrm"/>
    <property type="match status" value="1"/>
</dbReference>
<dbReference type="GO" id="GO:0010468">
    <property type="term" value="P:regulation of gene expression"/>
    <property type="evidence" value="ECO:0007669"/>
    <property type="project" value="TreeGrafter"/>
</dbReference>
<evidence type="ECO:0000256" key="2">
    <source>
        <dbReference type="ARBA" id="ARBA00010183"/>
    </source>
</evidence>
<dbReference type="GO" id="GO:0005737">
    <property type="term" value="C:cytoplasm"/>
    <property type="evidence" value="ECO:0007669"/>
    <property type="project" value="UniProtKB-SubCell"/>
</dbReference>
<accession>A0A4S1WF37</accession>
<name>A0A4S1WF37_9SPHN</name>
<keyword evidence="5 8" id="KW-0255">Endonuclease</keyword>
<dbReference type="InterPro" id="IPR011907">
    <property type="entry name" value="RNase_III"/>
</dbReference>
<feature type="binding site" evidence="8">
    <location>
        <position position="132"/>
    </location>
    <ligand>
        <name>Mg(2+)</name>
        <dbReference type="ChEBI" id="CHEBI:18420"/>
    </ligand>
</feature>
<dbReference type="CDD" id="cd00593">
    <property type="entry name" value="RIBOc"/>
    <property type="match status" value="1"/>
</dbReference>
<proteinExistence type="inferred from homology"/>
<evidence type="ECO:0000256" key="5">
    <source>
        <dbReference type="ARBA" id="ARBA00022759"/>
    </source>
</evidence>
<dbReference type="SUPFAM" id="SSF54768">
    <property type="entry name" value="dsRNA-binding domain-like"/>
    <property type="match status" value="1"/>
</dbReference>
<dbReference type="PANTHER" id="PTHR11207:SF0">
    <property type="entry name" value="RIBONUCLEASE 3"/>
    <property type="match status" value="1"/>
</dbReference>
<feature type="active site" evidence="8">
    <location>
        <position position="60"/>
    </location>
</feature>
<keyword evidence="8" id="KW-0479">Metal-binding</keyword>
<reference evidence="11 12" key="1">
    <citation type="submission" date="2019-04" db="EMBL/GenBank/DDBJ databases">
        <title>Sphingomonas psychrotolerans sp. nov., isolated from soil in the Tianshan Mountains, Xinjiang, China.</title>
        <authorList>
            <person name="Luo Y."/>
            <person name="Sheng H."/>
        </authorList>
    </citation>
    <scope>NUCLEOTIDE SEQUENCE [LARGE SCALE GENOMIC DNA]</scope>
    <source>
        <strain evidence="11 12">KIS18-15</strain>
    </source>
</reference>
<evidence type="ECO:0000259" key="10">
    <source>
        <dbReference type="PROSITE" id="PS50142"/>
    </source>
</evidence>
<keyword evidence="3 8" id="KW-0507">mRNA processing</keyword>
<comment type="cofactor">
    <cofactor evidence="8">
        <name>Mg(2+)</name>
        <dbReference type="ChEBI" id="CHEBI:18420"/>
    </cofactor>
</comment>
<dbReference type="GO" id="GO:0006397">
    <property type="term" value="P:mRNA processing"/>
    <property type="evidence" value="ECO:0007669"/>
    <property type="project" value="UniProtKB-UniRule"/>
</dbReference>
<comment type="function">
    <text evidence="8">Digests double-stranded RNA. Involved in the processing of primary rRNA transcript to yield the immediate precursors to the large and small rRNAs (23S and 16S). Processes some mRNAs, and tRNAs when they are encoded in the rRNA operon. Processes pre-crRNA and tracrRNA of type II CRISPR loci if present in the organism.</text>
</comment>
<dbReference type="GO" id="GO:0046872">
    <property type="term" value="F:metal ion binding"/>
    <property type="evidence" value="ECO:0007669"/>
    <property type="project" value="UniProtKB-KW"/>
</dbReference>
<dbReference type="PROSITE" id="PS50137">
    <property type="entry name" value="DS_RBD"/>
    <property type="match status" value="1"/>
</dbReference>
<dbReference type="GO" id="GO:0004525">
    <property type="term" value="F:ribonuclease III activity"/>
    <property type="evidence" value="ECO:0007669"/>
    <property type="project" value="UniProtKB-UniRule"/>
</dbReference>
<organism evidence="11 12">
    <name type="scientific">Sphingomonas naasensis</name>
    <dbReference type="NCBI Taxonomy" id="1344951"/>
    <lineage>
        <taxon>Bacteria</taxon>
        <taxon>Pseudomonadati</taxon>
        <taxon>Pseudomonadota</taxon>
        <taxon>Alphaproteobacteria</taxon>
        <taxon>Sphingomonadales</taxon>
        <taxon>Sphingomonadaceae</taxon>
        <taxon>Sphingomonas</taxon>
    </lineage>
</organism>
<keyword evidence="8" id="KW-0698">rRNA processing</keyword>
<comment type="subunit">
    <text evidence="8">Homodimer.</text>
</comment>
<keyword evidence="6 8" id="KW-0378">Hydrolase</keyword>
<sequence>MVHRRALEPDRRRLLTAAALGGWIVETFGREPADLAPYQRALTHGSQAAANYERLEFLGDRVLGLVIAEWLFERFVNEPEGALSRRLNALVTGPVCAEVARELGVARFLRLGKQAREDGAADSDNVLGDVIEALIGAFYLEFGLEPARGFIRRAWAPRIDTQGQAPKHPKSALQEWAAANNRRPPEYDVVDRSGPNHSPRFTVKVAIGKLAEATGEGTSKQEAETAAAAALLAKLQK</sequence>
<gene>
    <name evidence="8 11" type="primary">rnc</name>
    <name evidence="11" type="ORF">E5A74_12280</name>
</gene>